<evidence type="ECO:0000256" key="3">
    <source>
        <dbReference type="ARBA" id="ARBA00023136"/>
    </source>
</evidence>
<comment type="subcellular location">
    <subcellularLocation>
        <location evidence="4">Cell membrane</location>
    </subcellularLocation>
    <subcellularLocation>
        <location evidence="1">Membrane</location>
        <topology evidence="1">Multi-pass membrane protein</topology>
    </subcellularLocation>
</comment>
<evidence type="ECO:0000256" key="4">
    <source>
        <dbReference type="PIRNR" id="PIRNR005690"/>
    </source>
</evidence>
<accession>A0ABS4S892</accession>
<dbReference type="Pfam" id="PF03323">
    <property type="entry name" value="GerA"/>
    <property type="match status" value="1"/>
</dbReference>
<gene>
    <name evidence="7" type="ORF">J2Z81_001668</name>
</gene>
<comment type="similarity">
    <text evidence="2 4">Belongs to the GerABKA family.</text>
</comment>
<keyword evidence="6" id="KW-0812">Transmembrane</keyword>
<dbReference type="EMBL" id="JAGIKX010000012">
    <property type="protein sequence ID" value="MBP2257714.1"/>
    <property type="molecule type" value="Genomic_DNA"/>
</dbReference>
<dbReference type="InterPro" id="IPR004995">
    <property type="entry name" value="Spore_Ger"/>
</dbReference>
<dbReference type="PIRSF" id="PIRSF005690">
    <property type="entry name" value="GerBA"/>
    <property type="match status" value="1"/>
</dbReference>
<protein>
    <submittedName>
        <fullName evidence="7">Spore germination protein</fullName>
    </submittedName>
</protein>
<dbReference type="Proteomes" id="UP001519294">
    <property type="component" value="Unassembled WGS sequence"/>
</dbReference>
<evidence type="ECO:0000256" key="1">
    <source>
        <dbReference type="ARBA" id="ARBA00004141"/>
    </source>
</evidence>
<evidence type="ECO:0000256" key="5">
    <source>
        <dbReference type="SAM" id="MobiDB-lite"/>
    </source>
</evidence>
<organism evidence="7 8">
    <name type="scientific">Virgibacillus alimentarius</name>
    <dbReference type="NCBI Taxonomy" id="698769"/>
    <lineage>
        <taxon>Bacteria</taxon>
        <taxon>Bacillati</taxon>
        <taxon>Bacillota</taxon>
        <taxon>Bacilli</taxon>
        <taxon>Bacillales</taxon>
        <taxon>Bacillaceae</taxon>
        <taxon>Virgibacillus</taxon>
    </lineage>
</organism>
<dbReference type="PANTHER" id="PTHR22550">
    <property type="entry name" value="SPORE GERMINATION PROTEIN"/>
    <property type="match status" value="1"/>
</dbReference>
<keyword evidence="3 4" id="KW-0472">Membrane</keyword>
<dbReference type="RefSeq" id="WP_319023830.1">
    <property type="nucleotide sequence ID" value="NZ_JAGIKX010000012.1"/>
</dbReference>
<evidence type="ECO:0000313" key="8">
    <source>
        <dbReference type="Proteomes" id="UP001519294"/>
    </source>
</evidence>
<comment type="caution">
    <text evidence="7">The sequence shown here is derived from an EMBL/GenBank/DDBJ whole genome shotgun (WGS) entry which is preliminary data.</text>
</comment>
<feature type="transmembrane region" description="Helical" evidence="6">
    <location>
        <begin position="439"/>
        <end position="462"/>
    </location>
</feature>
<reference evidence="7 8" key="1">
    <citation type="submission" date="2021-03" db="EMBL/GenBank/DDBJ databases">
        <title>Genomic Encyclopedia of Type Strains, Phase IV (KMG-IV): sequencing the most valuable type-strain genomes for metagenomic binning, comparative biology and taxonomic classification.</title>
        <authorList>
            <person name="Goeker M."/>
        </authorList>
    </citation>
    <scope>NUCLEOTIDE SEQUENCE [LARGE SCALE GENOMIC DNA]</scope>
    <source>
        <strain evidence="7 8">DSM 25790</strain>
    </source>
</reference>
<feature type="transmembrane region" description="Helical" evidence="6">
    <location>
        <begin position="406"/>
        <end position="427"/>
    </location>
</feature>
<evidence type="ECO:0000313" key="7">
    <source>
        <dbReference type="EMBL" id="MBP2257714.1"/>
    </source>
</evidence>
<proteinExistence type="inferred from homology"/>
<sequence>MARRVKRKQNVIQNSNKQEENKQKENFSITIYKELDKNITNLKKMLGEPIDLVVRPFTVRGTEHKCAIAYIDGLVNDDLIHSHIMKNVQLETERKQLPDEKVKLFEVINNEIISASTEKGYTLDDLSNALLNGDTIFYLDGIDKVLLIDTRGWESRAIEEPDSETVIRGPREGFVENIQTNLVLLRRHIRDPNLRLKKHYIGRRSKKTIAVTYVDGIINPDIVKEVDRRLRAIDMDDAPGVGYIEQWIEDSFLSPFPQLINTERPDKVSAALLQGKLAIFLDGTPLVLVLPATFGNALQSPEDYYERWTIGTLIRGLRYLAAFISVFLPALYVALVSYHPGMIPQKLAFSIAATREGVPFPPFIEALLMTITMELLREAGARLPSTIGQTIGIVGGLVIGEAAVQAGIVSPIMVIVVALNAIASFAIPSYSVAISFRILLFGFLIASAVFGLFGIILAYIMINIHLVNLKSIGVPYSTPFAPTFLRDWNDLIFRSPIPLISRRPKYLQAEDEKSGNTGGKNL</sequence>
<feature type="region of interest" description="Disordered" evidence="5">
    <location>
        <begin position="1"/>
        <end position="20"/>
    </location>
</feature>
<keyword evidence="6" id="KW-1133">Transmembrane helix</keyword>
<keyword evidence="8" id="KW-1185">Reference proteome</keyword>
<dbReference type="InterPro" id="IPR050768">
    <property type="entry name" value="UPF0353/GerABKA_families"/>
</dbReference>
<name>A0ABS4S892_9BACI</name>
<feature type="transmembrane region" description="Helical" evidence="6">
    <location>
        <begin position="317"/>
        <end position="338"/>
    </location>
</feature>
<evidence type="ECO:0000256" key="6">
    <source>
        <dbReference type="SAM" id="Phobius"/>
    </source>
</evidence>
<dbReference type="PANTHER" id="PTHR22550:SF5">
    <property type="entry name" value="LEUCINE ZIPPER PROTEIN 4"/>
    <property type="match status" value="1"/>
</dbReference>
<evidence type="ECO:0000256" key="2">
    <source>
        <dbReference type="ARBA" id="ARBA00005278"/>
    </source>
</evidence>